<dbReference type="InterPro" id="IPR046551">
    <property type="entry name" value="DUF6705"/>
</dbReference>
<feature type="domain" description="DUF6705" evidence="2">
    <location>
        <begin position="1"/>
        <end position="134"/>
    </location>
</feature>
<keyword evidence="4" id="KW-1185">Reference proteome</keyword>
<dbReference type="Pfam" id="PF20448">
    <property type="entry name" value="DUF6705"/>
    <property type="match status" value="1"/>
</dbReference>
<gene>
    <name evidence="3" type="ORF">WH52_13155</name>
</gene>
<keyword evidence="1" id="KW-0732">Signal</keyword>
<dbReference type="EMBL" id="LAPZ01000015">
    <property type="protein sequence ID" value="OSY87101.1"/>
    <property type="molecule type" value="Genomic_DNA"/>
</dbReference>
<dbReference type="STRING" id="1635173.WH52_13155"/>
<dbReference type="AlphaFoldDB" id="A0A1Y2PAQ2"/>
<dbReference type="PROSITE" id="PS51257">
    <property type="entry name" value="PROKAR_LIPOPROTEIN"/>
    <property type="match status" value="1"/>
</dbReference>
<accession>A0A1Y2PAQ2</accession>
<sequence length="185" mass="20756">MKNIITLLILIAITISCKAQIIAVENFEDYPNELPDGAYIKDVNNVLGKYVGTWKGTYNNKNYDFKIVKYTENNIDLKYKEDMLLIRYKITDSSGTELANTLSLPNSSPYIIFGRYLAKSGGYVLNYQGLNAKCGQNGRIYISTYGANDTKLQLLLMVSGEIYDECTTGAVPQIMPTTSMELIKQ</sequence>
<organism evidence="3 4">
    <name type="scientific">Tenacibaculum holothuriorum</name>
    <dbReference type="NCBI Taxonomy" id="1635173"/>
    <lineage>
        <taxon>Bacteria</taxon>
        <taxon>Pseudomonadati</taxon>
        <taxon>Bacteroidota</taxon>
        <taxon>Flavobacteriia</taxon>
        <taxon>Flavobacteriales</taxon>
        <taxon>Flavobacteriaceae</taxon>
        <taxon>Tenacibaculum</taxon>
    </lineage>
</organism>
<dbReference type="InParanoid" id="A0A1Y2PAQ2"/>
<dbReference type="OrthoDB" id="1274930at2"/>
<name>A0A1Y2PAQ2_9FLAO</name>
<feature type="chain" id="PRO_5012237681" description="DUF6705 domain-containing protein" evidence="1">
    <location>
        <begin position="20"/>
        <end position="185"/>
    </location>
</feature>
<protein>
    <recommendedName>
        <fullName evidence="2">DUF6705 domain-containing protein</fullName>
    </recommendedName>
</protein>
<dbReference type="RefSeq" id="WP_143592177.1">
    <property type="nucleotide sequence ID" value="NZ_LAPZ01000015.1"/>
</dbReference>
<evidence type="ECO:0000313" key="3">
    <source>
        <dbReference type="EMBL" id="OSY87101.1"/>
    </source>
</evidence>
<evidence type="ECO:0000313" key="4">
    <source>
        <dbReference type="Proteomes" id="UP000194221"/>
    </source>
</evidence>
<comment type="caution">
    <text evidence="3">The sequence shown here is derived from an EMBL/GenBank/DDBJ whole genome shotgun (WGS) entry which is preliminary data.</text>
</comment>
<dbReference type="Proteomes" id="UP000194221">
    <property type="component" value="Unassembled WGS sequence"/>
</dbReference>
<evidence type="ECO:0000256" key="1">
    <source>
        <dbReference type="SAM" id="SignalP"/>
    </source>
</evidence>
<proteinExistence type="predicted"/>
<reference evidence="3 4" key="1">
    <citation type="submission" date="2015-03" db="EMBL/GenBank/DDBJ databases">
        <title>Genome sequence of Tenacibaculum sp. S2-2, isolated from intestinal microbiota of sea cucumber, Apostichopus japonicas.</title>
        <authorList>
            <person name="Shao Z."/>
            <person name="Wang L."/>
            <person name="Li X."/>
        </authorList>
    </citation>
    <scope>NUCLEOTIDE SEQUENCE [LARGE SCALE GENOMIC DNA]</scope>
    <source>
        <strain evidence="3 4">S2-2</strain>
    </source>
</reference>
<feature type="signal peptide" evidence="1">
    <location>
        <begin position="1"/>
        <end position="19"/>
    </location>
</feature>
<evidence type="ECO:0000259" key="2">
    <source>
        <dbReference type="Pfam" id="PF20448"/>
    </source>
</evidence>